<evidence type="ECO:0000313" key="2">
    <source>
        <dbReference type="Proteomes" id="UP000183376"/>
    </source>
</evidence>
<proteinExistence type="predicted"/>
<keyword evidence="2" id="KW-1185">Reference proteome</keyword>
<dbReference type="Proteomes" id="UP000183376">
    <property type="component" value="Chromosome I"/>
</dbReference>
<dbReference type="EMBL" id="LT629701">
    <property type="protein sequence ID" value="SDN73158.1"/>
    <property type="molecule type" value="Genomic_DNA"/>
</dbReference>
<reference evidence="1 2" key="1">
    <citation type="submission" date="2016-10" db="EMBL/GenBank/DDBJ databases">
        <authorList>
            <person name="de Groot N.N."/>
        </authorList>
    </citation>
    <scope>NUCLEOTIDE SEQUENCE [LARGE SCALE GENOMIC DNA]</scope>
    <source>
        <strain evidence="1 2">DSM 44149</strain>
    </source>
</reference>
<sequence>MLNTDSSPRLTQLLEEIGESADAWLACADGWYSTTPGPVDPTEQYLVVLG</sequence>
<dbReference type="AlphaFoldDB" id="A0A1H0DSV4"/>
<dbReference type="RefSeq" id="WP_156051397.1">
    <property type="nucleotide sequence ID" value="NZ_JOEF01000022.1"/>
</dbReference>
<protein>
    <submittedName>
        <fullName evidence="1">Uncharacterized protein</fullName>
    </submittedName>
</protein>
<accession>A0A1H0DSV4</accession>
<dbReference type="STRING" id="211114.SAMN04489726_7973"/>
<evidence type="ECO:0000313" key="1">
    <source>
        <dbReference type="EMBL" id="SDN73158.1"/>
    </source>
</evidence>
<name>A0A1H0DSV4_ALLAB</name>
<organism evidence="1 2">
    <name type="scientific">Allokutzneria albata</name>
    <name type="common">Kibdelosporangium albatum</name>
    <dbReference type="NCBI Taxonomy" id="211114"/>
    <lineage>
        <taxon>Bacteria</taxon>
        <taxon>Bacillati</taxon>
        <taxon>Actinomycetota</taxon>
        <taxon>Actinomycetes</taxon>
        <taxon>Pseudonocardiales</taxon>
        <taxon>Pseudonocardiaceae</taxon>
        <taxon>Allokutzneria</taxon>
    </lineage>
</organism>
<gene>
    <name evidence="1" type="ORF">SAMN04489726_7973</name>
</gene>